<organism evidence="7 8">
    <name type="scientific">Friedmanniomyces endolithicus</name>
    <dbReference type="NCBI Taxonomy" id="329885"/>
    <lineage>
        <taxon>Eukaryota</taxon>
        <taxon>Fungi</taxon>
        <taxon>Dikarya</taxon>
        <taxon>Ascomycota</taxon>
        <taxon>Pezizomycotina</taxon>
        <taxon>Dothideomycetes</taxon>
        <taxon>Dothideomycetidae</taxon>
        <taxon>Mycosphaerellales</taxon>
        <taxon>Teratosphaeriaceae</taxon>
        <taxon>Friedmanniomyces</taxon>
    </lineage>
</organism>
<feature type="transmembrane region" description="Helical" evidence="5">
    <location>
        <begin position="66"/>
        <end position="87"/>
    </location>
</feature>
<keyword evidence="6" id="KW-0732">Signal</keyword>
<keyword evidence="3 5" id="KW-1133">Transmembrane helix</keyword>
<feature type="chain" id="PRO_5020200931" description="DUF423-domain-containing protein" evidence="6">
    <location>
        <begin position="17"/>
        <end position="124"/>
    </location>
</feature>
<dbReference type="PANTHER" id="PTHR43461:SF1">
    <property type="entry name" value="TRANSMEMBRANE PROTEIN 256"/>
    <property type="match status" value="1"/>
</dbReference>
<name>A0A4U0VGC7_9PEZI</name>
<comment type="subcellular location">
    <subcellularLocation>
        <location evidence="1">Membrane</location>
        <topology evidence="1">Multi-pass membrane protein</topology>
    </subcellularLocation>
</comment>
<evidence type="ECO:0000256" key="3">
    <source>
        <dbReference type="ARBA" id="ARBA00022989"/>
    </source>
</evidence>
<proteinExistence type="predicted"/>
<dbReference type="AlphaFoldDB" id="A0A4U0VGC7"/>
<reference evidence="7 8" key="1">
    <citation type="submission" date="2017-03" db="EMBL/GenBank/DDBJ databases">
        <title>Genomes of endolithic fungi from Antarctica.</title>
        <authorList>
            <person name="Coleine C."/>
            <person name="Masonjones S."/>
            <person name="Stajich J.E."/>
        </authorList>
    </citation>
    <scope>NUCLEOTIDE SEQUENCE [LARGE SCALE GENOMIC DNA]</scope>
    <source>
        <strain evidence="7 8">CCFEE 5311</strain>
    </source>
</reference>
<protein>
    <recommendedName>
        <fullName evidence="9">DUF423-domain-containing protein</fullName>
    </recommendedName>
</protein>
<dbReference type="GO" id="GO:0016020">
    <property type="term" value="C:membrane"/>
    <property type="evidence" value="ECO:0007669"/>
    <property type="project" value="UniProtKB-SubCell"/>
</dbReference>
<dbReference type="PANTHER" id="PTHR43461">
    <property type="entry name" value="TRANSMEMBRANE PROTEIN 256"/>
    <property type="match status" value="1"/>
</dbReference>
<sequence>MPSLFWTLGCLSGASSVVLGAFGAHGLKSRLDSPARLANWHTTAQYQLMHSVALLVAEQAAPKGNIWAKSLFTAGITMFSGSLYLLVLDPARFRFMGPVTPIGGTCLIGGWIALAIGSRGRLTV</sequence>
<keyword evidence="2 5" id="KW-0812">Transmembrane</keyword>
<evidence type="ECO:0000256" key="1">
    <source>
        <dbReference type="ARBA" id="ARBA00004141"/>
    </source>
</evidence>
<dbReference type="OrthoDB" id="269173at2759"/>
<evidence type="ECO:0000256" key="5">
    <source>
        <dbReference type="SAM" id="Phobius"/>
    </source>
</evidence>
<evidence type="ECO:0000313" key="7">
    <source>
        <dbReference type="EMBL" id="TKA48210.1"/>
    </source>
</evidence>
<dbReference type="EMBL" id="NAJP01000004">
    <property type="protein sequence ID" value="TKA48210.1"/>
    <property type="molecule type" value="Genomic_DNA"/>
</dbReference>
<evidence type="ECO:0008006" key="9">
    <source>
        <dbReference type="Google" id="ProtNLM"/>
    </source>
</evidence>
<accession>A0A4U0VGC7</accession>
<dbReference type="InterPro" id="IPR006696">
    <property type="entry name" value="DUF423"/>
</dbReference>
<keyword evidence="4 5" id="KW-0472">Membrane</keyword>
<evidence type="ECO:0000256" key="2">
    <source>
        <dbReference type="ARBA" id="ARBA00022692"/>
    </source>
</evidence>
<evidence type="ECO:0000256" key="6">
    <source>
        <dbReference type="SAM" id="SignalP"/>
    </source>
</evidence>
<evidence type="ECO:0000256" key="4">
    <source>
        <dbReference type="ARBA" id="ARBA00023136"/>
    </source>
</evidence>
<dbReference type="STRING" id="329885.A0A4U0VGC7"/>
<dbReference type="Proteomes" id="UP000310066">
    <property type="component" value="Unassembled WGS sequence"/>
</dbReference>
<evidence type="ECO:0000313" key="8">
    <source>
        <dbReference type="Proteomes" id="UP000310066"/>
    </source>
</evidence>
<dbReference type="Pfam" id="PF04241">
    <property type="entry name" value="DUF423"/>
    <property type="match status" value="1"/>
</dbReference>
<comment type="caution">
    <text evidence="7">The sequence shown here is derived from an EMBL/GenBank/DDBJ whole genome shotgun (WGS) entry which is preliminary data.</text>
</comment>
<feature type="signal peptide" evidence="6">
    <location>
        <begin position="1"/>
        <end position="16"/>
    </location>
</feature>
<gene>
    <name evidence="7" type="ORF">B0A54_01703</name>
</gene>
<feature type="transmembrane region" description="Helical" evidence="5">
    <location>
        <begin position="99"/>
        <end position="118"/>
    </location>
</feature>